<protein>
    <submittedName>
        <fullName evidence="1">Uncharacterized protein</fullName>
    </submittedName>
</protein>
<proteinExistence type="predicted"/>
<accession>A0A419SVV1</accession>
<reference evidence="1 2" key="1">
    <citation type="submission" date="2016-08" db="EMBL/GenBank/DDBJ databases">
        <title>A new outlook on sporulation: Clostridium algidixylanolyticum.</title>
        <authorList>
            <person name="Poppleton D.I."/>
            <person name="Gribaldo S."/>
        </authorList>
    </citation>
    <scope>NUCLEOTIDE SEQUENCE [LARGE SCALE GENOMIC DNA]</scope>
    <source>
        <strain evidence="1 2">SPL73</strain>
    </source>
</reference>
<keyword evidence="2" id="KW-1185">Reference proteome</keyword>
<dbReference type="AlphaFoldDB" id="A0A419SVV1"/>
<dbReference type="Proteomes" id="UP000284277">
    <property type="component" value="Unassembled WGS sequence"/>
</dbReference>
<name>A0A419SVV1_9FIRM</name>
<evidence type="ECO:0000313" key="1">
    <source>
        <dbReference type="EMBL" id="RKD29340.1"/>
    </source>
</evidence>
<evidence type="ECO:0000313" key="2">
    <source>
        <dbReference type="Proteomes" id="UP000284277"/>
    </source>
</evidence>
<organism evidence="1 2">
    <name type="scientific">Lacrimispora algidixylanolytica</name>
    <dbReference type="NCBI Taxonomy" id="94868"/>
    <lineage>
        <taxon>Bacteria</taxon>
        <taxon>Bacillati</taxon>
        <taxon>Bacillota</taxon>
        <taxon>Clostridia</taxon>
        <taxon>Lachnospirales</taxon>
        <taxon>Lachnospiraceae</taxon>
        <taxon>Lacrimispora</taxon>
    </lineage>
</organism>
<dbReference type="EMBL" id="MCIA01000032">
    <property type="protein sequence ID" value="RKD29340.1"/>
    <property type="molecule type" value="Genomic_DNA"/>
</dbReference>
<gene>
    <name evidence="1" type="ORF">BET01_08295</name>
</gene>
<comment type="caution">
    <text evidence="1">The sequence shown here is derived from an EMBL/GenBank/DDBJ whole genome shotgun (WGS) entry which is preliminary data.</text>
</comment>
<sequence>MKNMMLYLLIVIMLIELRAKMSLVFYDIGWLILYYKRFSGFVFFGSWGQSLLNEEKEEYIL</sequence>